<dbReference type="SUPFAM" id="SSF51215">
    <property type="entry name" value="Regulatory protein AraC"/>
    <property type="match status" value="1"/>
</dbReference>
<evidence type="ECO:0000313" key="7">
    <source>
        <dbReference type="Proteomes" id="UP001158049"/>
    </source>
</evidence>
<evidence type="ECO:0000256" key="2">
    <source>
        <dbReference type="ARBA" id="ARBA00023125"/>
    </source>
</evidence>
<dbReference type="InterPro" id="IPR018060">
    <property type="entry name" value="HTH_AraC"/>
</dbReference>
<dbReference type="SUPFAM" id="SSF46689">
    <property type="entry name" value="Homeodomain-like"/>
    <property type="match status" value="1"/>
</dbReference>
<feature type="domain" description="HTH araC/xylS-type" evidence="5">
    <location>
        <begin position="201"/>
        <end position="299"/>
    </location>
</feature>
<keyword evidence="3" id="KW-0010">Activator</keyword>
<dbReference type="PRINTS" id="PR00032">
    <property type="entry name" value="HTHARAC"/>
</dbReference>
<dbReference type="InterPro" id="IPR009057">
    <property type="entry name" value="Homeodomain-like_sf"/>
</dbReference>
<dbReference type="Gene3D" id="1.10.10.60">
    <property type="entry name" value="Homeodomain-like"/>
    <property type="match status" value="1"/>
</dbReference>
<dbReference type="InterPro" id="IPR047264">
    <property type="entry name" value="Cupin_HpaA-like_N"/>
</dbReference>
<dbReference type="InterPro" id="IPR037923">
    <property type="entry name" value="HTH-like"/>
</dbReference>
<dbReference type="CDD" id="cd06999">
    <property type="entry name" value="cupin_HpaA-like_N"/>
    <property type="match status" value="1"/>
</dbReference>
<dbReference type="RefSeq" id="WP_283440635.1">
    <property type="nucleotide sequence ID" value="NZ_FXUL01000001.1"/>
</dbReference>
<dbReference type="PANTHER" id="PTHR43280">
    <property type="entry name" value="ARAC-FAMILY TRANSCRIPTIONAL REGULATOR"/>
    <property type="match status" value="1"/>
</dbReference>
<evidence type="ECO:0000259" key="5">
    <source>
        <dbReference type="PROSITE" id="PS01124"/>
    </source>
</evidence>
<keyword evidence="7" id="KW-1185">Reference proteome</keyword>
<dbReference type="InterPro" id="IPR014710">
    <property type="entry name" value="RmlC-like_jellyroll"/>
</dbReference>
<comment type="caution">
    <text evidence="6">The sequence shown here is derived from an EMBL/GenBank/DDBJ whole genome shotgun (WGS) entry which is preliminary data.</text>
</comment>
<keyword evidence="4" id="KW-0804">Transcription</keyword>
<dbReference type="Gene3D" id="2.60.120.10">
    <property type="entry name" value="Jelly Rolls"/>
    <property type="match status" value="1"/>
</dbReference>
<organism evidence="6 7">
    <name type="scientific">Noviherbaspirillum suwonense</name>
    <dbReference type="NCBI Taxonomy" id="1224511"/>
    <lineage>
        <taxon>Bacteria</taxon>
        <taxon>Pseudomonadati</taxon>
        <taxon>Pseudomonadota</taxon>
        <taxon>Betaproteobacteria</taxon>
        <taxon>Burkholderiales</taxon>
        <taxon>Oxalobacteraceae</taxon>
        <taxon>Noviherbaspirillum</taxon>
    </lineage>
</organism>
<dbReference type="Pfam" id="PF12833">
    <property type="entry name" value="HTH_18"/>
    <property type="match status" value="1"/>
</dbReference>
<accession>A0ABY1PV88</accession>
<dbReference type="PANTHER" id="PTHR43280:SF32">
    <property type="entry name" value="TRANSCRIPTIONAL REGULATORY PROTEIN"/>
    <property type="match status" value="1"/>
</dbReference>
<dbReference type="Proteomes" id="UP001158049">
    <property type="component" value="Unassembled WGS sequence"/>
</dbReference>
<keyword evidence="2" id="KW-0238">DNA-binding</keyword>
<evidence type="ECO:0000256" key="3">
    <source>
        <dbReference type="ARBA" id="ARBA00023159"/>
    </source>
</evidence>
<evidence type="ECO:0000256" key="4">
    <source>
        <dbReference type="ARBA" id="ARBA00023163"/>
    </source>
</evidence>
<dbReference type="InterPro" id="IPR020449">
    <property type="entry name" value="Tscrpt_reg_AraC-type_HTH"/>
</dbReference>
<evidence type="ECO:0000256" key="1">
    <source>
        <dbReference type="ARBA" id="ARBA00023015"/>
    </source>
</evidence>
<name>A0ABY1PV88_9BURK</name>
<dbReference type="InterPro" id="IPR003313">
    <property type="entry name" value="AraC-bd"/>
</dbReference>
<sequence>MPSPTAPPPSLASIPVFKLYGEHAPWPTPDMMHCETIAARSTLHNWQIRPHQHHGLFQLLYLKAGQARIRADDDALDMQAGQILLVPQMCIHGFNFAPHTQGHVLTLAYPLLARVGGAAGEMLLRLRKPYLHTLPSGEEGDALRMHFSTIDREYRQDAPHRELLLEALLAGMLAWLARQMAPSALQPLPARRAARGPGHFDRFSQLVEDEYSTRHAVSWYAARLGISPAHLNALCRQSARQSALELIHERLLLEARRSLAYSARPVSAVSYALGFTDPAYFTRFFKQRVGMSPSAFRARALATFSASGPGQ</sequence>
<dbReference type="EMBL" id="FXUL01000001">
    <property type="protein sequence ID" value="SMP45272.1"/>
    <property type="molecule type" value="Genomic_DNA"/>
</dbReference>
<evidence type="ECO:0000313" key="6">
    <source>
        <dbReference type="EMBL" id="SMP45272.1"/>
    </source>
</evidence>
<keyword evidence="1" id="KW-0805">Transcription regulation</keyword>
<gene>
    <name evidence="6" type="ORF">SAMN06295970_101492</name>
</gene>
<reference evidence="6 7" key="1">
    <citation type="submission" date="2017-05" db="EMBL/GenBank/DDBJ databases">
        <authorList>
            <person name="Varghese N."/>
            <person name="Submissions S."/>
        </authorList>
    </citation>
    <scope>NUCLEOTIDE SEQUENCE [LARGE SCALE GENOMIC DNA]</scope>
    <source>
        <strain evidence="6 7">DSM 26001</strain>
    </source>
</reference>
<dbReference type="Pfam" id="PF02311">
    <property type="entry name" value="AraC_binding"/>
    <property type="match status" value="1"/>
</dbReference>
<protein>
    <submittedName>
        <fullName evidence="6">Transcriptional regulator, AraC family</fullName>
    </submittedName>
</protein>
<dbReference type="PROSITE" id="PS01124">
    <property type="entry name" value="HTH_ARAC_FAMILY_2"/>
    <property type="match status" value="1"/>
</dbReference>
<proteinExistence type="predicted"/>
<dbReference type="SMART" id="SM00342">
    <property type="entry name" value="HTH_ARAC"/>
    <property type="match status" value="1"/>
</dbReference>